<accession>A0ABN1Y716</accession>
<feature type="region of interest" description="Disordered" evidence="1">
    <location>
        <begin position="21"/>
        <end position="73"/>
    </location>
</feature>
<organism evidence="2 3">
    <name type="scientific">Kitasatospora putterlickiae</name>
    <dbReference type="NCBI Taxonomy" id="221725"/>
    <lineage>
        <taxon>Bacteria</taxon>
        <taxon>Bacillati</taxon>
        <taxon>Actinomycetota</taxon>
        <taxon>Actinomycetes</taxon>
        <taxon>Kitasatosporales</taxon>
        <taxon>Streptomycetaceae</taxon>
        <taxon>Kitasatospora</taxon>
    </lineage>
</organism>
<dbReference type="Proteomes" id="UP001499863">
    <property type="component" value="Unassembled WGS sequence"/>
</dbReference>
<evidence type="ECO:0000313" key="2">
    <source>
        <dbReference type="EMBL" id="GAA1399526.1"/>
    </source>
</evidence>
<name>A0ABN1Y716_9ACTN</name>
<reference evidence="2 3" key="1">
    <citation type="journal article" date="2019" name="Int. J. Syst. Evol. Microbiol.">
        <title>The Global Catalogue of Microorganisms (GCM) 10K type strain sequencing project: providing services to taxonomists for standard genome sequencing and annotation.</title>
        <authorList>
            <consortium name="The Broad Institute Genomics Platform"/>
            <consortium name="The Broad Institute Genome Sequencing Center for Infectious Disease"/>
            <person name="Wu L."/>
            <person name="Ma J."/>
        </authorList>
    </citation>
    <scope>NUCLEOTIDE SEQUENCE [LARGE SCALE GENOMIC DNA]</scope>
    <source>
        <strain evidence="2 3">JCM 12393</strain>
    </source>
</reference>
<proteinExistence type="predicted"/>
<evidence type="ECO:0000256" key="1">
    <source>
        <dbReference type="SAM" id="MobiDB-lite"/>
    </source>
</evidence>
<evidence type="ECO:0000313" key="3">
    <source>
        <dbReference type="Proteomes" id="UP001499863"/>
    </source>
</evidence>
<comment type="caution">
    <text evidence="2">The sequence shown here is derived from an EMBL/GenBank/DDBJ whole genome shotgun (WGS) entry which is preliminary data.</text>
</comment>
<dbReference type="EMBL" id="BAAAKJ010000216">
    <property type="protein sequence ID" value="GAA1399526.1"/>
    <property type="molecule type" value="Genomic_DNA"/>
</dbReference>
<sequence>MGCAVATLAAGQAWAEDCTAGEQAPAPGASAPAAEPGTAGTADTAVAADPGTAETGTTGAGAGTGAGTADPAAAALPSDSDLYVVRMDPDAAPPGGTTTVHAFIGNLGPDTTASPFTVVVTLPEGVTAEGPYFPENCYAFQEGHRVRCTFPAGLPRFRSATALVPVRLAATVPAPGTLTGGWVAVRSADDCNEENNKQPFEIPVVETTEPRPAV</sequence>
<evidence type="ECO:0008006" key="4">
    <source>
        <dbReference type="Google" id="ProtNLM"/>
    </source>
</evidence>
<feature type="compositionally biased region" description="Low complexity" evidence="1">
    <location>
        <begin position="21"/>
        <end position="57"/>
    </location>
</feature>
<keyword evidence="3" id="KW-1185">Reference proteome</keyword>
<protein>
    <recommendedName>
        <fullName evidence="4">DUF11 domain-containing protein</fullName>
    </recommendedName>
</protein>
<gene>
    <name evidence="2" type="ORF">GCM10009639_39450</name>
</gene>